<evidence type="ECO:0000259" key="2">
    <source>
        <dbReference type="Pfam" id="PF07833"/>
    </source>
</evidence>
<dbReference type="Proteomes" id="UP000698173">
    <property type="component" value="Unassembled WGS sequence"/>
</dbReference>
<dbReference type="InterPro" id="IPR036582">
    <property type="entry name" value="Mao_N_sf"/>
</dbReference>
<dbReference type="Gene3D" id="3.30.457.10">
    <property type="entry name" value="Copper amine oxidase-like, N-terminal domain"/>
    <property type="match status" value="1"/>
</dbReference>
<keyword evidence="1" id="KW-0732">Signal</keyword>
<evidence type="ECO:0000256" key="1">
    <source>
        <dbReference type="SAM" id="SignalP"/>
    </source>
</evidence>
<organism evidence="3 4">
    <name type="scientific">Sporosarcina psychrophila</name>
    <name type="common">Bacillus psychrophilus</name>
    <dbReference type="NCBI Taxonomy" id="1476"/>
    <lineage>
        <taxon>Bacteria</taxon>
        <taxon>Bacillati</taxon>
        <taxon>Bacillota</taxon>
        <taxon>Bacilli</taxon>
        <taxon>Bacillales</taxon>
        <taxon>Caryophanaceae</taxon>
        <taxon>Sporosarcina</taxon>
    </lineage>
</organism>
<feature type="chain" id="PRO_5037505228" evidence="1">
    <location>
        <begin position="26"/>
        <end position="317"/>
    </location>
</feature>
<name>A0A921KDB6_SPOPS</name>
<comment type="caution">
    <text evidence="3">The sequence shown here is derived from an EMBL/GenBank/DDBJ whole genome shotgun (WGS) entry which is preliminary data.</text>
</comment>
<dbReference type="AlphaFoldDB" id="A0A921KDB6"/>
<dbReference type="Pfam" id="PF07833">
    <property type="entry name" value="Cu_amine_oxidN1"/>
    <property type="match status" value="1"/>
</dbReference>
<evidence type="ECO:0000313" key="4">
    <source>
        <dbReference type="Proteomes" id="UP000698173"/>
    </source>
</evidence>
<reference evidence="3" key="2">
    <citation type="submission" date="2021-09" db="EMBL/GenBank/DDBJ databases">
        <authorList>
            <person name="Gilroy R."/>
        </authorList>
    </citation>
    <scope>NUCLEOTIDE SEQUENCE</scope>
    <source>
        <strain evidence="3">CHK171-7178</strain>
    </source>
</reference>
<evidence type="ECO:0000313" key="3">
    <source>
        <dbReference type="EMBL" id="HJF31961.1"/>
    </source>
</evidence>
<proteinExistence type="predicted"/>
<accession>A0A921KDB6</accession>
<feature type="signal peptide" evidence="1">
    <location>
        <begin position="1"/>
        <end position="25"/>
    </location>
</feature>
<sequence length="317" mass="35492">MKKFGTIALAALLTGSMVGGYTAHAQEEQPQVISAKEEDATNYMNFTGVIKEIEKGNKEILVTLENEDEMIMILRITDESLLFNSGTTKSIEKTDLKKGAMVEAYYDKNKPMILIYPAQVTPEIVVVKDDDVFGEVKIAKFDKDYLSLDGKLKLNLSEETVLLNQQGKVIKEKGLEGKELAVFYDATTRSLPPQTSPSKVIALDYVTEELPETETPSEPEKPDTSKMDEIIKNDHYMKNGVKMIPLRKVAEQLGYHVLSQPKINGALVTLENSSFTITRGDKKYGYNKSIQSFEVAPELKGMKTYVSEDFLELLIKN</sequence>
<dbReference type="InterPro" id="IPR012854">
    <property type="entry name" value="Cu_amine_oxidase-like_N"/>
</dbReference>
<protein>
    <submittedName>
        <fullName evidence="3">Copper amine oxidase N-terminal domain-containing protein</fullName>
    </submittedName>
</protein>
<dbReference type="EMBL" id="DYWT01000154">
    <property type="protein sequence ID" value="HJF31961.1"/>
    <property type="molecule type" value="Genomic_DNA"/>
</dbReference>
<gene>
    <name evidence="3" type="ORF">K8V56_09320</name>
</gene>
<dbReference type="SUPFAM" id="SSF55383">
    <property type="entry name" value="Copper amine oxidase, domain N"/>
    <property type="match status" value="1"/>
</dbReference>
<feature type="domain" description="Copper amine oxidase-like N-terminal" evidence="2">
    <location>
        <begin position="233"/>
        <end position="311"/>
    </location>
</feature>
<reference evidence="3" key="1">
    <citation type="journal article" date="2021" name="PeerJ">
        <title>Extensive microbial diversity within the chicken gut microbiome revealed by metagenomics and culture.</title>
        <authorList>
            <person name="Gilroy R."/>
            <person name="Ravi A."/>
            <person name="Getino M."/>
            <person name="Pursley I."/>
            <person name="Horton D.L."/>
            <person name="Alikhan N.F."/>
            <person name="Baker D."/>
            <person name="Gharbi K."/>
            <person name="Hall N."/>
            <person name="Watson M."/>
            <person name="Adriaenssens E.M."/>
            <person name="Foster-Nyarko E."/>
            <person name="Jarju S."/>
            <person name="Secka A."/>
            <person name="Antonio M."/>
            <person name="Oren A."/>
            <person name="Chaudhuri R.R."/>
            <person name="La Ragione R."/>
            <person name="Hildebrand F."/>
            <person name="Pallen M.J."/>
        </authorList>
    </citation>
    <scope>NUCLEOTIDE SEQUENCE</scope>
    <source>
        <strain evidence="3">CHK171-7178</strain>
    </source>
</reference>